<dbReference type="InterPro" id="IPR036918">
    <property type="entry name" value="Pyrv_Knase_C_sf"/>
</dbReference>
<dbReference type="SUPFAM" id="SSF50800">
    <property type="entry name" value="PK beta-barrel domain-like"/>
    <property type="match status" value="1"/>
</dbReference>
<keyword evidence="8 13" id="KW-0418">Kinase</keyword>
<evidence type="ECO:0000256" key="10">
    <source>
        <dbReference type="ARBA" id="ARBA00022842"/>
    </source>
</evidence>
<dbReference type="OrthoDB" id="6600357at2759"/>
<feature type="domain" description="Pyruvate kinase barrel" evidence="14">
    <location>
        <begin position="17"/>
        <end position="348"/>
    </location>
</feature>
<dbReference type="GO" id="GO:0000287">
    <property type="term" value="F:magnesium ion binding"/>
    <property type="evidence" value="ECO:0007669"/>
    <property type="project" value="InterPro"/>
</dbReference>
<organism evidence="16 17">
    <name type="scientific">Laodelphax striatellus</name>
    <name type="common">Small brown planthopper</name>
    <name type="synonym">Delphax striatella</name>
    <dbReference type="NCBI Taxonomy" id="195883"/>
    <lineage>
        <taxon>Eukaryota</taxon>
        <taxon>Metazoa</taxon>
        <taxon>Ecdysozoa</taxon>
        <taxon>Arthropoda</taxon>
        <taxon>Hexapoda</taxon>
        <taxon>Insecta</taxon>
        <taxon>Pterygota</taxon>
        <taxon>Neoptera</taxon>
        <taxon>Paraneoptera</taxon>
        <taxon>Hemiptera</taxon>
        <taxon>Auchenorrhyncha</taxon>
        <taxon>Fulgoroidea</taxon>
        <taxon>Delphacidae</taxon>
        <taxon>Criomorphinae</taxon>
        <taxon>Laodelphax</taxon>
    </lineage>
</organism>
<dbReference type="Gene3D" id="2.40.33.10">
    <property type="entry name" value="PK beta-barrel domain-like"/>
    <property type="match status" value="1"/>
</dbReference>
<dbReference type="InterPro" id="IPR001697">
    <property type="entry name" value="Pyr_Knase"/>
</dbReference>
<dbReference type="Gene3D" id="3.40.1380.20">
    <property type="entry name" value="Pyruvate kinase, C-terminal domain"/>
    <property type="match status" value="1"/>
</dbReference>
<dbReference type="SUPFAM" id="SSF51621">
    <property type="entry name" value="Phosphoenolpyruvate/pyruvate domain"/>
    <property type="match status" value="1"/>
</dbReference>
<dbReference type="AlphaFoldDB" id="A0A482XMU2"/>
<evidence type="ECO:0000256" key="9">
    <source>
        <dbReference type="ARBA" id="ARBA00022840"/>
    </source>
</evidence>
<dbReference type="EMBL" id="QKKF02005739">
    <property type="protein sequence ID" value="RZF46679.1"/>
    <property type="molecule type" value="Genomic_DNA"/>
</dbReference>
<keyword evidence="17" id="KW-1185">Reference proteome</keyword>
<dbReference type="STRING" id="195883.A0A482XMU2"/>
<feature type="domain" description="Pyruvate kinase C-terminal" evidence="15">
    <location>
        <begin position="382"/>
        <end position="499"/>
    </location>
</feature>
<keyword evidence="5 13" id="KW-0808">Transferase</keyword>
<accession>A0A482XMU2</accession>
<dbReference type="GO" id="GO:0005524">
    <property type="term" value="F:ATP binding"/>
    <property type="evidence" value="ECO:0007669"/>
    <property type="project" value="UniProtKB-KW"/>
</dbReference>
<dbReference type="Pfam" id="PF02887">
    <property type="entry name" value="PK_C"/>
    <property type="match status" value="1"/>
</dbReference>
<evidence type="ECO:0000256" key="7">
    <source>
        <dbReference type="ARBA" id="ARBA00022741"/>
    </source>
</evidence>
<dbReference type="InterPro" id="IPR011037">
    <property type="entry name" value="Pyrv_Knase-like_insert_dom_sf"/>
</dbReference>
<gene>
    <name evidence="16" type="ORF">LSTR_LSTR002542</name>
</gene>
<dbReference type="UniPathway" id="UPA00109">
    <property type="reaction ID" value="UER00188"/>
</dbReference>
<dbReference type="InterPro" id="IPR015793">
    <property type="entry name" value="Pyrv_Knase_brl"/>
</dbReference>
<evidence type="ECO:0000259" key="15">
    <source>
        <dbReference type="Pfam" id="PF02887"/>
    </source>
</evidence>
<evidence type="ECO:0000256" key="13">
    <source>
        <dbReference type="RuleBase" id="RU000504"/>
    </source>
</evidence>
<comment type="catalytic activity">
    <reaction evidence="13">
        <text>pyruvate + ATP = phosphoenolpyruvate + ADP + H(+)</text>
        <dbReference type="Rhea" id="RHEA:18157"/>
        <dbReference type="ChEBI" id="CHEBI:15361"/>
        <dbReference type="ChEBI" id="CHEBI:15378"/>
        <dbReference type="ChEBI" id="CHEBI:30616"/>
        <dbReference type="ChEBI" id="CHEBI:58702"/>
        <dbReference type="ChEBI" id="CHEBI:456216"/>
        <dbReference type="EC" id="2.7.1.40"/>
    </reaction>
</comment>
<dbReference type="Pfam" id="PF00224">
    <property type="entry name" value="PK"/>
    <property type="match status" value="1"/>
</dbReference>
<keyword evidence="7" id="KW-0547">Nucleotide-binding</keyword>
<dbReference type="GO" id="GO:0030955">
    <property type="term" value="F:potassium ion binding"/>
    <property type="evidence" value="ECO:0007669"/>
    <property type="project" value="InterPro"/>
</dbReference>
<dbReference type="PRINTS" id="PR01050">
    <property type="entry name" value="PYRUVTKNASE"/>
</dbReference>
<comment type="caution">
    <text evidence="16">The sequence shown here is derived from an EMBL/GenBank/DDBJ whole genome shotgun (WGS) entry which is preliminary data.</text>
</comment>
<evidence type="ECO:0000259" key="14">
    <source>
        <dbReference type="Pfam" id="PF00224"/>
    </source>
</evidence>
<dbReference type="InterPro" id="IPR015806">
    <property type="entry name" value="Pyrv_Knase_insert_dom_sf"/>
</dbReference>
<evidence type="ECO:0000313" key="17">
    <source>
        <dbReference type="Proteomes" id="UP000291343"/>
    </source>
</evidence>
<evidence type="ECO:0000256" key="11">
    <source>
        <dbReference type="ARBA" id="ARBA00023152"/>
    </source>
</evidence>
<dbReference type="Proteomes" id="UP000291343">
    <property type="component" value="Unassembled WGS sequence"/>
</dbReference>
<keyword evidence="10 13" id="KW-0460">Magnesium</keyword>
<comment type="pathway">
    <text evidence="2 13">Carbohydrate degradation; glycolysis; pyruvate from D-glyceraldehyde 3-phosphate: step 5/5.</text>
</comment>
<keyword evidence="11 13" id="KW-0324">Glycolysis</keyword>
<proteinExistence type="inferred from homology"/>
<evidence type="ECO:0000256" key="3">
    <source>
        <dbReference type="ARBA" id="ARBA00008663"/>
    </source>
</evidence>
<evidence type="ECO:0000256" key="2">
    <source>
        <dbReference type="ARBA" id="ARBA00004997"/>
    </source>
</evidence>
<evidence type="ECO:0000256" key="1">
    <source>
        <dbReference type="ARBA" id="ARBA00001958"/>
    </source>
</evidence>
<sequence>MMAIGDPTMEISQEPLSKFVCTIGHSSSSLQALESLLEAGMSVALIKSCLMSTDEMLQTVRNIREAVNMYSVQINRAYPLAVAMEIKGQTIHTGRLHGGEAIEIIEGSNLILTTNNDWKDKGTIEKVFIDCPQKVDYLDQGTEIKIDFGKILLNVNYIMGEEEEDIVCQVVKGGTLNENRTVQLTGIHFPTSKLTQKDLDDLGLATNLSLDFIFEPSFPSESLLEEILTFNERRHSNLLIVAKLQNKLVNENTESIVKQADAVVLVRDALGVEMSGVRIVSTMDNICSMCKKLGKPVLVEGDILPSMCSGKDPSLLEVQDIVTCQRIGFDGFVLGDVTANGSNPAKCVKEIVTICCQAEPSSWQSKFFQKPTQAPQPMDPAHAIALSVVETSFRIAASAVVVTTTSGSSARLISRYSPRVPVIAVTSHSRVARQLALWKAIIAYHYVAPEVKDWQTNIDLRLQAGIDLGKAKSIVEPGDPLVLLSNSRPGTGFTNTIRVFYASQADPWVNVTSDNLKMPVFKPEKTSTDDITQQQCPYLSQQVTFHDKLPEGGPTSEKPKLFEEEPILRVSPFH</sequence>
<evidence type="ECO:0000313" key="16">
    <source>
        <dbReference type="EMBL" id="RZF46679.1"/>
    </source>
</evidence>
<dbReference type="SMR" id="A0A482XMU2"/>
<dbReference type="Gene3D" id="3.20.20.60">
    <property type="entry name" value="Phosphoenolpyruvate-binding domains"/>
    <property type="match status" value="1"/>
</dbReference>
<evidence type="ECO:0000256" key="4">
    <source>
        <dbReference type="ARBA" id="ARBA00012142"/>
    </source>
</evidence>
<name>A0A482XMU2_LAOST</name>
<dbReference type="InterPro" id="IPR040442">
    <property type="entry name" value="Pyrv_kinase-like_dom_sf"/>
</dbReference>
<dbReference type="SUPFAM" id="SSF52935">
    <property type="entry name" value="PK C-terminal domain-like"/>
    <property type="match status" value="1"/>
</dbReference>
<reference evidence="16 17" key="1">
    <citation type="journal article" date="2017" name="Gigascience">
        <title>Genome sequence of the small brown planthopper, Laodelphax striatellus.</title>
        <authorList>
            <person name="Zhu J."/>
            <person name="Jiang F."/>
            <person name="Wang X."/>
            <person name="Yang P."/>
            <person name="Bao Y."/>
            <person name="Zhao W."/>
            <person name="Wang W."/>
            <person name="Lu H."/>
            <person name="Wang Q."/>
            <person name="Cui N."/>
            <person name="Li J."/>
            <person name="Chen X."/>
            <person name="Luo L."/>
            <person name="Yu J."/>
            <person name="Kang L."/>
            <person name="Cui F."/>
        </authorList>
    </citation>
    <scope>NUCLEOTIDE SEQUENCE [LARGE SCALE GENOMIC DNA]</scope>
    <source>
        <strain evidence="16">Lst14</strain>
    </source>
</reference>
<keyword evidence="12" id="KW-0670">Pyruvate</keyword>
<evidence type="ECO:0000256" key="6">
    <source>
        <dbReference type="ARBA" id="ARBA00022723"/>
    </source>
</evidence>
<dbReference type="EC" id="2.7.1.40" evidence="4 13"/>
<evidence type="ECO:0000256" key="12">
    <source>
        <dbReference type="ARBA" id="ARBA00023317"/>
    </source>
</evidence>
<dbReference type="PANTHER" id="PTHR11817">
    <property type="entry name" value="PYRUVATE KINASE"/>
    <property type="match status" value="1"/>
</dbReference>
<evidence type="ECO:0000256" key="5">
    <source>
        <dbReference type="ARBA" id="ARBA00022679"/>
    </source>
</evidence>
<dbReference type="InterPro" id="IPR015813">
    <property type="entry name" value="Pyrv/PenolPyrv_kinase-like_dom"/>
</dbReference>
<protein>
    <recommendedName>
        <fullName evidence="4 13">Pyruvate kinase</fullName>
        <ecNumber evidence="4 13">2.7.1.40</ecNumber>
    </recommendedName>
</protein>
<dbReference type="InterPro" id="IPR015795">
    <property type="entry name" value="Pyrv_Knase_C"/>
</dbReference>
<comment type="cofactor">
    <cofactor evidence="1">
        <name>K(+)</name>
        <dbReference type="ChEBI" id="CHEBI:29103"/>
    </cofactor>
</comment>
<keyword evidence="6" id="KW-0479">Metal-binding</keyword>
<dbReference type="InParanoid" id="A0A482XMU2"/>
<dbReference type="GO" id="GO:0016301">
    <property type="term" value="F:kinase activity"/>
    <property type="evidence" value="ECO:0007669"/>
    <property type="project" value="UniProtKB-KW"/>
</dbReference>
<evidence type="ECO:0000256" key="8">
    <source>
        <dbReference type="ARBA" id="ARBA00022777"/>
    </source>
</evidence>
<comment type="similarity">
    <text evidence="3 13">Belongs to the pyruvate kinase family.</text>
</comment>
<dbReference type="GO" id="GO:0004743">
    <property type="term" value="F:pyruvate kinase activity"/>
    <property type="evidence" value="ECO:0007669"/>
    <property type="project" value="UniProtKB-EC"/>
</dbReference>
<keyword evidence="9" id="KW-0067">ATP-binding</keyword>